<organism evidence="2">
    <name type="scientific">Entamoeba dispar (strain ATCC PRA-260 / SAW760)</name>
    <dbReference type="NCBI Taxonomy" id="370354"/>
    <lineage>
        <taxon>Eukaryota</taxon>
        <taxon>Amoebozoa</taxon>
        <taxon>Evosea</taxon>
        <taxon>Archamoebae</taxon>
        <taxon>Mastigamoebida</taxon>
        <taxon>Entamoebidae</taxon>
        <taxon>Entamoeba</taxon>
    </lineage>
</organism>
<dbReference type="AlphaFoldDB" id="B0EJ44"/>
<accession>B0EJ44</accession>
<protein>
    <submittedName>
        <fullName evidence="1">Uncharacterized protein</fullName>
    </submittedName>
</protein>
<proteinExistence type="predicted"/>
<dbReference type="OrthoDB" id="411251at2759"/>
<evidence type="ECO:0000313" key="1">
    <source>
        <dbReference type="EMBL" id="EDR25449.1"/>
    </source>
</evidence>
<dbReference type="EMBL" id="DS549530">
    <property type="protein sequence ID" value="EDR25449.1"/>
    <property type="molecule type" value="Genomic_DNA"/>
</dbReference>
<dbReference type="RefSeq" id="XP_001738231.1">
    <property type="nucleotide sequence ID" value="XM_001738179.1"/>
</dbReference>
<name>B0EJ44_ENTDS</name>
<dbReference type="GeneID" id="5883303"/>
<dbReference type="Proteomes" id="UP000008076">
    <property type="component" value="Unassembled WGS sequence"/>
</dbReference>
<sequence length="250" mass="28661">MLKPMAETRKPEKVIGIDWGDQLVKVTVSNKTTENIINMYFGDLVTDQPPNAITLSKGIKYPLYISTTNSDTIYNFVYLSYSYDADKFNGCKNFVVSPLFSDEQIDFKEYGKISRQSFFYIILEFIKNQTNCEIAYISIKNYHNDKFRKDLVSAAQKLHIICFLIPCCTGSIVSYVNSHYDDSVCTRAILDVGYYHTSIVIFNSHLYTAEIISKKYKNIGGYHFTQKVKDYIIFKASEQGVSENQITPSC</sequence>
<keyword evidence="2" id="KW-1185">Reference proteome</keyword>
<gene>
    <name evidence="1" type="ORF">EDI_160560</name>
</gene>
<dbReference type="VEuPathDB" id="AmoebaDB:EDI_160560"/>
<dbReference type="KEGG" id="edi:EDI_160560"/>
<evidence type="ECO:0000313" key="2">
    <source>
        <dbReference type="Proteomes" id="UP000008076"/>
    </source>
</evidence>
<reference evidence="2" key="1">
    <citation type="submission" date="2007-12" db="EMBL/GenBank/DDBJ databases">
        <title>Annotation of Entamoeba dispar SAW760.</title>
        <authorList>
            <person name="Lorenzi H."/>
            <person name="Inman J."/>
            <person name="Schobel S."/>
            <person name="Amedeo P."/>
            <person name="Caler E."/>
        </authorList>
    </citation>
    <scope>NUCLEOTIDE SEQUENCE [LARGE SCALE GENOMIC DNA]</scope>
    <source>
        <strain evidence="2">ATCC PRA-260 / SAW760</strain>
    </source>
</reference>